<evidence type="ECO:0000313" key="3">
    <source>
        <dbReference type="Proteomes" id="UP001374535"/>
    </source>
</evidence>
<dbReference type="EMBL" id="CP144694">
    <property type="protein sequence ID" value="WVZ02484.1"/>
    <property type="molecule type" value="Genomic_DNA"/>
</dbReference>
<protein>
    <submittedName>
        <fullName evidence="2">Uncharacterized protein</fullName>
    </submittedName>
</protein>
<sequence length="163" mass="17307">EDGEVQVGEEGKEQPIEDGEGQVHEEDEQEVGNVGVDGEVEVAEEGEEVVDLGQHAEVEVAEEGTTICEHVVHEVGKKDGELGAVSEHAADGQGDVGGGVRDGQDEFDVSSWIGFDEDACVSEDDLVDVNVHGDEQAQEDHCQGSLFVDVGTTRGSNTQKKHV</sequence>
<keyword evidence="3" id="KW-1185">Reference proteome</keyword>
<feature type="compositionally biased region" description="Acidic residues" evidence="1">
    <location>
        <begin position="16"/>
        <end position="30"/>
    </location>
</feature>
<feature type="non-terminal residue" evidence="2">
    <location>
        <position position="1"/>
    </location>
</feature>
<organism evidence="2 3">
    <name type="scientific">Vigna mungo</name>
    <name type="common">Black gram</name>
    <name type="synonym">Phaseolus mungo</name>
    <dbReference type="NCBI Taxonomy" id="3915"/>
    <lineage>
        <taxon>Eukaryota</taxon>
        <taxon>Viridiplantae</taxon>
        <taxon>Streptophyta</taxon>
        <taxon>Embryophyta</taxon>
        <taxon>Tracheophyta</taxon>
        <taxon>Spermatophyta</taxon>
        <taxon>Magnoliopsida</taxon>
        <taxon>eudicotyledons</taxon>
        <taxon>Gunneridae</taxon>
        <taxon>Pentapetalae</taxon>
        <taxon>rosids</taxon>
        <taxon>fabids</taxon>
        <taxon>Fabales</taxon>
        <taxon>Fabaceae</taxon>
        <taxon>Papilionoideae</taxon>
        <taxon>50 kb inversion clade</taxon>
        <taxon>NPAAA clade</taxon>
        <taxon>indigoferoid/millettioid clade</taxon>
        <taxon>Phaseoleae</taxon>
        <taxon>Vigna</taxon>
    </lineage>
</organism>
<name>A0AAQ3RP29_VIGMU</name>
<gene>
    <name evidence="2" type="ORF">V8G54_023290</name>
</gene>
<evidence type="ECO:0000256" key="1">
    <source>
        <dbReference type="SAM" id="MobiDB-lite"/>
    </source>
</evidence>
<feature type="region of interest" description="Disordered" evidence="1">
    <location>
        <begin position="1"/>
        <end position="38"/>
    </location>
</feature>
<reference evidence="2 3" key="1">
    <citation type="journal article" date="2023" name="Life. Sci Alliance">
        <title>Evolutionary insights into 3D genome organization and epigenetic landscape of Vigna mungo.</title>
        <authorList>
            <person name="Junaid A."/>
            <person name="Singh B."/>
            <person name="Bhatia S."/>
        </authorList>
    </citation>
    <scope>NUCLEOTIDE SEQUENCE [LARGE SCALE GENOMIC DNA]</scope>
    <source>
        <strain evidence="2">Urdbean</strain>
    </source>
</reference>
<dbReference type="Proteomes" id="UP001374535">
    <property type="component" value="Chromosome 7"/>
</dbReference>
<evidence type="ECO:0000313" key="2">
    <source>
        <dbReference type="EMBL" id="WVZ02484.1"/>
    </source>
</evidence>
<dbReference type="AlphaFoldDB" id="A0AAQ3RP29"/>
<proteinExistence type="predicted"/>
<accession>A0AAQ3RP29</accession>